<dbReference type="Proteomes" id="UP001172684">
    <property type="component" value="Unassembled WGS sequence"/>
</dbReference>
<evidence type="ECO:0000313" key="5">
    <source>
        <dbReference type="Proteomes" id="UP001172684"/>
    </source>
</evidence>
<keyword evidence="3" id="KW-0175">Coiled coil</keyword>
<feature type="coiled-coil region" evidence="3">
    <location>
        <begin position="397"/>
        <end position="427"/>
    </location>
</feature>
<dbReference type="SUPFAM" id="SSF46579">
    <property type="entry name" value="Prefoldin"/>
    <property type="match status" value="1"/>
</dbReference>
<comment type="caution">
    <text evidence="4">The sequence shown here is derived from an EMBL/GenBank/DDBJ whole genome shotgun (WGS) entry which is preliminary data.</text>
</comment>
<dbReference type="InterPro" id="IPR009053">
    <property type="entry name" value="Prefoldin"/>
</dbReference>
<organism evidence="4 5">
    <name type="scientific">Coniosporium apollinis</name>
    <dbReference type="NCBI Taxonomy" id="61459"/>
    <lineage>
        <taxon>Eukaryota</taxon>
        <taxon>Fungi</taxon>
        <taxon>Dikarya</taxon>
        <taxon>Ascomycota</taxon>
        <taxon>Pezizomycotina</taxon>
        <taxon>Dothideomycetes</taxon>
        <taxon>Dothideomycetes incertae sedis</taxon>
        <taxon>Coniosporium</taxon>
    </lineage>
</organism>
<evidence type="ECO:0000256" key="2">
    <source>
        <dbReference type="ARBA" id="ARBA00023186"/>
    </source>
</evidence>
<name>A0ABQ9NXS4_9PEZI</name>
<dbReference type="PANTHER" id="PTHR21100:SF9">
    <property type="entry name" value="PREFOLDIN SUBUNIT 4"/>
    <property type="match status" value="1"/>
</dbReference>
<accession>A0ABQ9NXS4</accession>
<feature type="coiled-coil region" evidence="3">
    <location>
        <begin position="454"/>
        <end position="481"/>
    </location>
</feature>
<dbReference type="Pfam" id="PF01920">
    <property type="entry name" value="Prefoldin_2"/>
    <property type="match status" value="1"/>
</dbReference>
<dbReference type="PANTHER" id="PTHR21100">
    <property type="entry name" value="PREFOLDIN SUBUNIT 4"/>
    <property type="match status" value="1"/>
</dbReference>
<keyword evidence="5" id="KW-1185">Reference proteome</keyword>
<sequence>MSERAGRFSAELSAVGGRCRLLELPRELRDIIYECSLSDPAGLDYISPPCPSNAPNYWPLKAGAPIGTGVLRTCKQIYHEAHLTLLRKNTVHVHIDEDDPEGHNGLCEAASFFTAVGPIRLREIRDVIIYDSMTAPIGDRAFTFSEVCCREAYRSHFMALINTMKVHTSMRVRMVIFFDGYGMDKWERLGSATPFWAGIVGKAIRFPKNLSFEFRFAWEPMPTRHRISFHAFHHRFNQLFTEKALFSQLFGEDALSSSFVSRWFRISLTLAQWTYWLADDTDITLDRRNHPLFEMMGTLGEVKHIRQEELPHWWKESEQPDIETRRINIRDTVRDVTVLFVNTLICIPLTLLHSTNMQRRMTQLTKEDEASTGGEEIEVRREDQDKINRFSRLHQREMVLEEELKTKQKDKEDLEEVSNELELADEDDKVPYRIGDSFVSLPLPEVQELLSTSTERIEQDVSAVEEKLSGIREEMQELKVALYARFGRSINLET</sequence>
<evidence type="ECO:0000256" key="1">
    <source>
        <dbReference type="ARBA" id="ARBA00008045"/>
    </source>
</evidence>
<gene>
    <name evidence="4" type="ORF">H2201_002699</name>
</gene>
<dbReference type="InterPro" id="IPR016661">
    <property type="entry name" value="PFDN4"/>
</dbReference>
<evidence type="ECO:0000313" key="4">
    <source>
        <dbReference type="EMBL" id="KAJ9667179.1"/>
    </source>
</evidence>
<dbReference type="CDD" id="cd23165">
    <property type="entry name" value="Prefoldin_4"/>
    <property type="match status" value="1"/>
</dbReference>
<keyword evidence="2" id="KW-0143">Chaperone</keyword>
<reference evidence="4" key="1">
    <citation type="submission" date="2022-10" db="EMBL/GenBank/DDBJ databases">
        <title>Culturing micro-colonial fungi from biological soil crusts in the Mojave desert and describing Neophaeococcomyces mojavensis, and introducing the new genera and species Taxawa tesnikishii.</title>
        <authorList>
            <person name="Kurbessoian T."/>
            <person name="Stajich J.E."/>
        </authorList>
    </citation>
    <scope>NUCLEOTIDE SEQUENCE</scope>
    <source>
        <strain evidence="4">TK_1</strain>
    </source>
</reference>
<comment type="similarity">
    <text evidence="1">Belongs to the prefoldin subunit beta family.</text>
</comment>
<dbReference type="EMBL" id="JAPDRL010000014">
    <property type="protein sequence ID" value="KAJ9667179.1"/>
    <property type="molecule type" value="Genomic_DNA"/>
</dbReference>
<protein>
    <recommendedName>
        <fullName evidence="6">Prefoldin subunit 4</fullName>
    </recommendedName>
</protein>
<proteinExistence type="inferred from homology"/>
<dbReference type="InterPro" id="IPR002777">
    <property type="entry name" value="PFD_beta-like"/>
</dbReference>
<evidence type="ECO:0000256" key="3">
    <source>
        <dbReference type="SAM" id="Coils"/>
    </source>
</evidence>
<evidence type="ECO:0008006" key="6">
    <source>
        <dbReference type="Google" id="ProtNLM"/>
    </source>
</evidence>
<dbReference type="Gene3D" id="1.10.287.370">
    <property type="match status" value="1"/>
</dbReference>